<evidence type="ECO:0000256" key="6">
    <source>
        <dbReference type="RuleBase" id="RU363041"/>
    </source>
</evidence>
<name>A0A1H0WSP2_9BACI</name>
<comment type="subcellular location">
    <subcellularLocation>
        <location evidence="6">Cell membrane</location>
        <topology evidence="6">Multi-pass membrane protein</topology>
    </subcellularLocation>
    <subcellularLocation>
        <location evidence="1">Membrane</location>
        <topology evidence="1">Multi-pass membrane protein</topology>
    </subcellularLocation>
</comment>
<dbReference type="STRING" id="930152.SAMN05216565_1151"/>
<keyword evidence="6" id="KW-1003">Cell membrane</keyword>
<evidence type="ECO:0000256" key="2">
    <source>
        <dbReference type="ARBA" id="ARBA00009142"/>
    </source>
</evidence>
<dbReference type="InterPro" id="IPR051598">
    <property type="entry name" value="TSUP/Inactive_protease-like"/>
</dbReference>
<gene>
    <name evidence="7" type="ORF">SAMN05216565_1151</name>
</gene>
<dbReference type="GO" id="GO:0005886">
    <property type="term" value="C:plasma membrane"/>
    <property type="evidence" value="ECO:0007669"/>
    <property type="project" value="UniProtKB-SubCell"/>
</dbReference>
<dbReference type="Pfam" id="PF01925">
    <property type="entry name" value="TauE"/>
    <property type="match status" value="1"/>
</dbReference>
<dbReference type="OrthoDB" id="2841647at2"/>
<keyword evidence="5 6" id="KW-0472">Membrane</keyword>
<evidence type="ECO:0000313" key="8">
    <source>
        <dbReference type="Proteomes" id="UP000199159"/>
    </source>
</evidence>
<comment type="similarity">
    <text evidence="2 6">Belongs to the 4-toluene sulfonate uptake permease (TSUP) (TC 2.A.102) family.</text>
</comment>
<feature type="transmembrane region" description="Helical" evidence="6">
    <location>
        <begin position="7"/>
        <end position="29"/>
    </location>
</feature>
<feature type="transmembrane region" description="Helical" evidence="6">
    <location>
        <begin position="106"/>
        <end position="123"/>
    </location>
</feature>
<keyword evidence="3 6" id="KW-0812">Transmembrane</keyword>
<evidence type="ECO:0000256" key="5">
    <source>
        <dbReference type="ARBA" id="ARBA00023136"/>
    </source>
</evidence>
<feature type="transmembrane region" description="Helical" evidence="6">
    <location>
        <begin position="73"/>
        <end position="94"/>
    </location>
</feature>
<accession>A0A1H0WSP2</accession>
<dbReference type="PANTHER" id="PTHR43701">
    <property type="entry name" value="MEMBRANE TRANSPORTER PROTEIN MJ0441-RELATED"/>
    <property type="match status" value="1"/>
</dbReference>
<evidence type="ECO:0000313" key="7">
    <source>
        <dbReference type="EMBL" id="SDP93612.1"/>
    </source>
</evidence>
<proteinExistence type="inferred from homology"/>
<feature type="transmembrane region" description="Helical" evidence="6">
    <location>
        <begin position="41"/>
        <end position="61"/>
    </location>
</feature>
<keyword evidence="4 6" id="KW-1133">Transmembrane helix</keyword>
<evidence type="ECO:0000256" key="1">
    <source>
        <dbReference type="ARBA" id="ARBA00004141"/>
    </source>
</evidence>
<reference evidence="8" key="1">
    <citation type="submission" date="2016-10" db="EMBL/GenBank/DDBJ databases">
        <authorList>
            <person name="Varghese N."/>
            <person name="Submissions S."/>
        </authorList>
    </citation>
    <scope>NUCLEOTIDE SEQUENCE [LARGE SCALE GENOMIC DNA]</scope>
    <source>
        <strain evidence="8">IBRC-M10078</strain>
    </source>
</reference>
<feature type="transmembrane region" description="Helical" evidence="6">
    <location>
        <begin position="181"/>
        <end position="202"/>
    </location>
</feature>
<evidence type="ECO:0000256" key="3">
    <source>
        <dbReference type="ARBA" id="ARBA00022692"/>
    </source>
</evidence>
<sequence>MQDIFLYLTLGLGIGILSGFFGIGGGFILTPVLLLLSFNPVIAIATSLLYTIATSLSGAFAHYRLKQIKWKPALMIGMSGVVATQIAHPFVILLEDLHVEDTVVPLMYIVLISYFSFTLLWNPKKGKNLVRNDSKSKPHLIFKAIMIGLFAGFISTTLGVGGGFIIVPLTLSILSFSPKEAVGTSLFSVFMIVLAGFTSYAFTTPLNYEISGILTIGAIIGGQLGALSTKGYPNKQIQHFLAGLYIATGLSLILKLFNLDTLGFLLLSIYCIFLLIHFLIHSLRIWMFMKKKSKFHKEKRKRLV</sequence>
<dbReference type="PANTHER" id="PTHR43701:SF12">
    <property type="entry name" value="MEMBRANE TRANSPORTER PROTEIN YTNM-RELATED"/>
    <property type="match status" value="1"/>
</dbReference>
<dbReference type="RefSeq" id="WP_090858669.1">
    <property type="nucleotide sequence ID" value="NZ_FNJU01000015.1"/>
</dbReference>
<keyword evidence="8" id="KW-1185">Reference proteome</keyword>
<dbReference type="Proteomes" id="UP000199159">
    <property type="component" value="Unassembled WGS sequence"/>
</dbReference>
<dbReference type="AlphaFoldDB" id="A0A1H0WSP2"/>
<feature type="transmembrane region" description="Helical" evidence="6">
    <location>
        <begin position="263"/>
        <end position="287"/>
    </location>
</feature>
<protein>
    <recommendedName>
        <fullName evidence="6">Probable membrane transporter protein</fullName>
    </recommendedName>
</protein>
<evidence type="ECO:0000256" key="4">
    <source>
        <dbReference type="ARBA" id="ARBA00022989"/>
    </source>
</evidence>
<feature type="transmembrane region" description="Helical" evidence="6">
    <location>
        <begin position="144"/>
        <end position="169"/>
    </location>
</feature>
<dbReference type="InterPro" id="IPR002781">
    <property type="entry name" value="TM_pro_TauE-like"/>
</dbReference>
<dbReference type="EMBL" id="FNJU01000015">
    <property type="protein sequence ID" value="SDP93612.1"/>
    <property type="molecule type" value="Genomic_DNA"/>
</dbReference>
<organism evidence="7 8">
    <name type="scientific">Litchfieldia salsa</name>
    <dbReference type="NCBI Taxonomy" id="930152"/>
    <lineage>
        <taxon>Bacteria</taxon>
        <taxon>Bacillati</taxon>
        <taxon>Bacillota</taxon>
        <taxon>Bacilli</taxon>
        <taxon>Bacillales</taxon>
        <taxon>Bacillaceae</taxon>
        <taxon>Litchfieldia</taxon>
    </lineage>
</organism>
<feature type="transmembrane region" description="Helical" evidence="6">
    <location>
        <begin position="240"/>
        <end position="257"/>
    </location>
</feature>